<comment type="function">
    <text evidence="2">Plays an essential role in initiation of the G0 program by preventing the degradation of specific nutrient-regulated mRNAs via the 5'-3' mRNA decay pathway.</text>
</comment>
<comment type="caution">
    <text evidence="4">The sequence shown here is derived from an EMBL/GenBank/DDBJ whole genome shotgun (WGS) entry which is preliminary data.</text>
</comment>
<dbReference type="Proteomes" id="UP000311382">
    <property type="component" value="Unassembled WGS sequence"/>
</dbReference>
<dbReference type="GO" id="GO:0005737">
    <property type="term" value="C:cytoplasm"/>
    <property type="evidence" value="ECO:0007669"/>
    <property type="project" value="TreeGrafter"/>
</dbReference>
<evidence type="ECO:0000313" key="4">
    <source>
        <dbReference type="EMBL" id="TNY19042.1"/>
    </source>
</evidence>
<comment type="similarity">
    <text evidence="1 2">Belongs to the endosulfine family.</text>
</comment>
<dbReference type="PANTHER" id="PTHR10358">
    <property type="entry name" value="ENDOSULFINE"/>
    <property type="match status" value="1"/>
</dbReference>
<evidence type="ECO:0000256" key="3">
    <source>
        <dbReference type="SAM" id="MobiDB-lite"/>
    </source>
</evidence>
<feature type="compositionally biased region" description="Gly residues" evidence="3">
    <location>
        <begin position="119"/>
        <end position="132"/>
    </location>
</feature>
<proteinExistence type="inferred from homology"/>
<dbReference type="Pfam" id="PF04667">
    <property type="entry name" value="Endosulfine"/>
    <property type="match status" value="1"/>
</dbReference>
<evidence type="ECO:0000256" key="1">
    <source>
        <dbReference type="ARBA" id="ARBA00010520"/>
    </source>
</evidence>
<organism evidence="4 5">
    <name type="scientific">Rhodotorula diobovata</name>
    <dbReference type="NCBI Taxonomy" id="5288"/>
    <lineage>
        <taxon>Eukaryota</taxon>
        <taxon>Fungi</taxon>
        <taxon>Dikarya</taxon>
        <taxon>Basidiomycota</taxon>
        <taxon>Pucciniomycotina</taxon>
        <taxon>Microbotryomycetes</taxon>
        <taxon>Sporidiobolales</taxon>
        <taxon>Sporidiobolaceae</taxon>
        <taxon>Rhodotorula</taxon>
    </lineage>
</organism>
<accession>A0A5C5FS38</accession>
<feature type="compositionally biased region" description="Low complexity" evidence="3">
    <location>
        <begin position="85"/>
        <end position="98"/>
    </location>
</feature>
<dbReference type="STRING" id="5288.A0A5C5FS38"/>
<name>A0A5C5FS38_9BASI</name>
<dbReference type="InterPro" id="IPR006760">
    <property type="entry name" value="Endosulphine"/>
</dbReference>
<dbReference type="EMBL" id="SOZI01000111">
    <property type="protein sequence ID" value="TNY19042.1"/>
    <property type="molecule type" value="Genomic_DNA"/>
</dbReference>
<evidence type="ECO:0000256" key="2">
    <source>
        <dbReference type="RuleBase" id="RU363120"/>
    </source>
</evidence>
<dbReference type="AlphaFoldDB" id="A0A5C5FS38"/>
<dbReference type="OrthoDB" id="5949865at2759"/>
<reference evidence="4 5" key="1">
    <citation type="submission" date="2019-03" db="EMBL/GenBank/DDBJ databases">
        <title>Rhodosporidium diobovatum UCD-FST 08-225 genome sequencing, assembly, and annotation.</title>
        <authorList>
            <person name="Fakankun I.U."/>
            <person name="Fristensky B."/>
            <person name="Levin D.B."/>
        </authorList>
    </citation>
    <scope>NUCLEOTIDE SEQUENCE [LARGE SCALE GENOMIC DNA]</scope>
    <source>
        <strain evidence="4 5">UCD-FST 08-225</strain>
    </source>
</reference>
<sequence length="150" mass="14957">MLPNRQKVDISSFSEQEKELFQKYGKVPAQKNLLANKLKERKYFDSGDYAMSKAGVSPPQSVGTAIPSPADIPHAQPAQGGGSSSSGAIGIPGASTSPGSGGGGGGSYGSSGSPSSPGVGVGVSPGKGGEGPFGSPSKEPISQHRPHGEH</sequence>
<feature type="region of interest" description="Disordered" evidence="3">
    <location>
        <begin position="49"/>
        <end position="150"/>
    </location>
</feature>
<gene>
    <name evidence="4" type="ORF">DMC30DRAFT_418295</name>
</gene>
<dbReference type="GO" id="GO:0004864">
    <property type="term" value="F:protein phosphatase inhibitor activity"/>
    <property type="evidence" value="ECO:0007669"/>
    <property type="project" value="TreeGrafter"/>
</dbReference>
<keyword evidence="5" id="KW-1185">Reference proteome</keyword>
<protein>
    <recommendedName>
        <fullName evidence="2">mRNA stability protein</fullName>
    </recommendedName>
</protein>
<evidence type="ECO:0000313" key="5">
    <source>
        <dbReference type="Proteomes" id="UP000311382"/>
    </source>
</evidence>
<feature type="compositionally biased region" description="Gly residues" evidence="3">
    <location>
        <begin position="99"/>
        <end position="109"/>
    </location>
</feature>
<dbReference type="PANTHER" id="PTHR10358:SF6">
    <property type="entry name" value="ENDOSULFINE, ISOFORM A"/>
    <property type="match status" value="1"/>
</dbReference>